<dbReference type="PROSITE" id="PS51831">
    <property type="entry name" value="HD"/>
    <property type="match status" value="1"/>
</dbReference>
<dbReference type="InterPro" id="IPR052722">
    <property type="entry name" value="PgpH_phosphodiesterase"/>
</dbReference>
<feature type="domain" description="HD" evidence="3">
    <location>
        <begin position="556"/>
        <end position="717"/>
    </location>
</feature>
<dbReference type="KEGG" id="puo:RZN69_17210"/>
<dbReference type="SUPFAM" id="SSF109604">
    <property type="entry name" value="HD-domain/PDEase-like"/>
    <property type="match status" value="1"/>
</dbReference>
<dbReference type="NCBIfam" id="TIGR00277">
    <property type="entry name" value="HDIG"/>
    <property type="match status" value="1"/>
</dbReference>
<dbReference type="InterPro" id="IPR011621">
    <property type="entry name" value="Metal-dep_PHydrolase_7TM_intra"/>
</dbReference>
<dbReference type="InterPro" id="IPR011624">
    <property type="entry name" value="Metal-dep_PHydrolase_7TM_extra"/>
</dbReference>
<name>A0AAQ3LAH1_9BACT</name>
<dbReference type="AlphaFoldDB" id="A0AAQ3LAH1"/>
<dbReference type="EMBL" id="CP136920">
    <property type="protein sequence ID" value="WOO40360.1"/>
    <property type="molecule type" value="Genomic_DNA"/>
</dbReference>
<keyword evidence="2" id="KW-0472">Membrane</keyword>
<keyword evidence="2" id="KW-0812">Transmembrane</keyword>
<dbReference type="Pfam" id="PF07698">
    <property type="entry name" value="7TM-7TMR_HD"/>
    <property type="match status" value="1"/>
</dbReference>
<dbReference type="CDD" id="cd00077">
    <property type="entry name" value="HDc"/>
    <property type="match status" value="1"/>
</dbReference>
<organism evidence="4 5">
    <name type="scientific">Rubellicoccus peritrichatus</name>
    <dbReference type="NCBI Taxonomy" id="3080537"/>
    <lineage>
        <taxon>Bacteria</taxon>
        <taxon>Pseudomonadati</taxon>
        <taxon>Verrucomicrobiota</taxon>
        <taxon>Opitutia</taxon>
        <taxon>Puniceicoccales</taxon>
        <taxon>Cerasicoccaceae</taxon>
        <taxon>Rubellicoccus</taxon>
    </lineage>
</organism>
<protein>
    <submittedName>
        <fullName evidence="4">HDIG domain-containing protein</fullName>
    </submittedName>
</protein>
<feature type="transmembrane region" description="Helical" evidence="2">
    <location>
        <begin position="443"/>
        <end position="460"/>
    </location>
</feature>
<feature type="transmembrane region" description="Helical" evidence="2">
    <location>
        <begin position="472"/>
        <end position="490"/>
    </location>
</feature>
<feature type="transmembrane region" description="Helical" evidence="2">
    <location>
        <begin position="502"/>
        <end position="523"/>
    </location>
</feature>
<reference evidence="4 5" key="1">
    <citation type="submission" date="2023-10" db="EMBL/GenBank/DDBJ databases">
        <title>Rubellicoccus peritrichatus gen. nov., sp. nov., isolated from an algae of coral reef tank.</title>
        <authorList>
            <person name="Luo J."/>
        </authorList>
    </citation>
    <scope>NUCLEOTIDE SEQUENCE [LARGE SCALE GENOMIC DNA]</scope>
    <source>
        <strain evidence="4 5">CR14</strain>
    </source>
</reference>
<dbReference type="Pfam" id="PF01966">
    <property type="entry name" value="HD"/>
    <property type="match status" value="1"/>
</dbReference>
<feature type="transmembrane region" description="Helical" evidence="2">
    <location>
        <begin position="404"/>
        <end position="431"/>
    </location>
</feature>
<dbReference type="PANTHER" id="PTHR36442:SF1">
    <property type="entry name" value="CYCLIC-DI-AMP PHOSPHODIESTERASE PGPH"/>
    <property type="match status" value="1"/>
</dbReference>
<sequence>MAFLKRKKTKKEETADVRRKRRESKTVSTNTSFLDTSKTISAFIFFLIWGFIVLICFVGLSPAGPQILPDRVAKFRVVAEFPFDYESILRTKRLVEQRRQSVAPFYQIQMEPYQDFSAKIVALENLIETQLTPELDEIPEAEWPDVVDRFNRREIADIGLKVNTEDLLLIMQRTTPEQRTRLFDEASLVLRDIMREGVFDIDETPFADQSGSGYRPVQVMGLNGGRRAQSEENAVSDLRINFAGLGVDNTLARAIYSIYRNGLTANLEYDSTRTEAEKQSAGDSVQPVIVEIMEGETIIEPGAVITQDQIEAYTAYRNAVAEDEDYGWGIDSTLAERAVLSLGLLIGALIYIQVGLPSMHRSNRRLALAALVVVFNLALVRLVLQLGETRLVGAEPGIMAMIPFAVPVAVGGLIMSIMVGAPAGVLIAVIISAINGLMQANSIDVFIVSLLANLVGIYFGRDIRLRAKVVKAATMSGLSIAVAAMCAGFFTETDAITVSRQVIAAGMVGVLTGIVVIGVLPLLENLFKFTTDITLLELTDYNHPLLRKLQMDAPGTYHHSLMVANLAERAANEIGANPLLCRATCLYHDIGKMVKPEYFVENQHDGYNPHKDINPTMSALIIKNHVKEGVQMAKDAKLPTVCIDIIKQHHGTTLIKFFYHKAKEQAAQPSLPLSASGQTAGLRESSNIDESSFRYDGPRPRFKESAIIFFADAIEAASRSLKKVTPQSVNELIDSIISQRLEDGQLDEAPLTVQEIAKIRDSFAFTVTNMLHSRVEYPKMDDEKDKKAERPRGDTPTPIDVKEKKNGTNSPTKQRAV</sequence>
<evidence type="ECO:0000313" key="5">
    <source>
        <dbReference type="Proteomes" id="UP001304300"/>
    </source>
</evidence>
<evidence type="ECO:0000259" key="3">
    <source>
        <dbReference type="PROSITE" id="PS51831"/>
    </source>
</evidence>
<feature type="region of interest" description="Disordered" evidence="1">
    <location>
        <begin position="1"/>
        <end position="23"/>
    </location>
</feature>
<keyword evidence="5" id="KW-1185">Reference proteome</keyword>
<proteinExistence type="predicted"/>
<feature type="compositionally biased region" description="Basic and acidic residues" evidence="1">
    <location>
        <begin position="778"/>
        <end position="793"/>
    </location>
</feature>
<dbReference type="Gene3D" id="1.10.3210.10">
    <property type="entry name" value="Hypothetical protein af1432"/>
    <property type="match status" value="1"/>
</dbReference>
<feature type="region of interest" description="Disordered" evidence="1">
    <location>
        <begin position="669"/>
        <end position="696"/>
    </location>
</feature>
<dbReference type="InterPro" id="IPR006675">
    <property type="entry name" value="HDIG_dom"/>
</dbReference>
<gene>
    <name evidence="4" type="ORF">RZN69_17210</name>
</gene>
<feature type="region of interest" description="Disordered" evidence="1">
    <location>
        <begin position="778"/>
        <end position="817"/>
    </location>
</feature>
<feature type="transmembrane region" description="Helical" evidence="2">
    <location>
        <begin position="338"/>
        <end position="354"/>
    </location>
</feature>
<dbReference type="Proteomes" id="UP001304300">
    <property type="component" value="Chromosome"/>
</dbReference>
<feature type="compositionally biased region" description="Polar residues" evidence="1">
    <location>
        <begin position="669"/>
        <end position="690"/>
    </location>
</feature>
<feature type="transmembrane region" description="Helical" evidence="2">
    <location>
        <begin position="366"/>
        <end position="384"/>
    </location>
</feature>
<dbReference type="PANTHER" id="PTHR36442">
    <property type="entry name" value="CYCLIC-DI-AMP PHOSPHODIESTERASE PGPH"/>
    <property type="match status" value="1"/>
</dbReference>
<evidence type="ECO:0000313" key="4">
    <source>
        <dbReference type="EMBL" id="WOO40360.1"/>
    </source>
</evidence>
<keyword evidence="2" id="KW-1133">Transmembrane helix</keyword>
<dbReference type="SMART" id="SM00471">
    <property type="entry name" value="HDc"/>
    <property type="match status" value="1"/>
</dbReference>
<dbReference type="RefSeq" id="WP_317832564.1">
    <property type="nucleotide sequence ID" value="NZ_CP136920.1"/>
</dbReference>
<evidence type="ECO:0000256" key="2">
    <source>
        <dbReference type="SAM" id="Phobius"/>
    </source>
</evidence>
<evidence type="ECO:0000256" key="1">
    <source>
        <dbReference type="SAM" id="MobiDB-lite"/>
    </source>
</evidence>
<feature type="compositionally biased region" description="Polar residues" evidence="1">
    <location>
        <begin position="807"/>
        <end position="817"/>
    </location>
</feature>
<feature type="transmembrane region" description="Helical" evidence="2">
    <location>
        <begin position="40"/>
        <end position="60"/>
    </location>
</feature>
<accession>A0AAQ3LAH1</accession>
<dbReference type="InterPro" id="IPR006674">
    <property type="entry name" value="HD_domain"/>
</dbReference>
<dbReference type="Pfam" id="PF07697">
    <property type="entry name" value="7TMR-HDED"/>
    <property type="match status" value="1"/>
</dbReference>
<dbReference type="InterPro" id="IPR003607">
    <property type="entry name" value="HD/PDEase_dom"/>
</dbReference>